<dbReference type="KEGG" id="lmt:LMRG_02493"/>
<dbReference type="HOGENOM" id="CLU_1794152_0_0_9"/>
<evidence type="ECO:0000313" key="2">
    <source>
        <dbReference type="Proteomes" id="UP000001288"/>
    </source>
</evidence>
<dbReference type="AlphaFoldDB" id="A0A0H3GGT6"/>
<protein>
    <submittedName>
        <fullName evidence="1">Uncharacterized protein</fullName>
    </submittedName>
</protein>
<reference evidence="2" key="1">
    <citation type="submission" date="2010-04" db="EMBL/GenBank/DDBJ databases">
        <title>The genome sequence of Listeria monocytogenes strain 10403S.</title>
        <authorList>
            <consortium name="The Broad Institute Genome Sequencing Platform"/>
            <consortium name="The Broad Institute Genome Sequencing Center for Infectious Disease."/>
            <person name="Borowsky M."/>
            <person name="Borodovsky M."/>
            <person name="Young S.K."/>
            <person name="Zeng Q."/>
            <person name="Koehrsen M."/>
            <person name="Fitzgerald M."/>
            <person name="Wiedmann M."/>
            <person name="Swaminathan B."/>
            <person name="Lauer P."/>
            <person name="Portnoy D."/>
            <person name="Cossart P."/>
            <person name="Buchrieser C."/>
            <person name="Higgins D."/>
            <person name="Abouelleil A."/>
            <person name="Alvarado L."/>
            <person name="Arachchi H.M."/>
            <person name="Berlin A."/>
            <person name="Borenstein D."/>
            <person name="Brown A."/>
            <person name="Chapman S.B."/>
            <person name="Chen Z."/>
            <person name="Dunbar C.D."/>
            <person name="Engels R."/>
            <person name="Freedman E."/>
            <person name="Gearin G."/>
            <person name="Gellesch M."/>
            <person name="Goldberg J."/>
            <person name="Griggs A."/>
            <person name="Gujja S."/>
            <person name="Heilman E."/>
            <person name="Heiman D."/>
            <person name="Howarth C."/>
            <person name="Jen D."/>
            <person name="Larson L."/>
            <person name="Lui A."/>
            <person name="MacDonald J."/>
            <person name="Mehta T."/>
            <person name="Montmayeur A."/>
            <person name="Neiman D."/>
            <person name="Park D."/>
            <person name="Pearson M."/>
            <person name="Priest M."/>
            <person name="Richards J."/>
            <person name="Roberts A."/>
            <person name="Saif S."/>
            <person name="Shea T."/>
            <person name="Shenoy N."/>
            <person name="Sisk P."/>
            <person name="Stolte C."/>
            <person name="Sykes S."/>
            <person name="Walk T."/>
            <person name="White J."/>
            <person name="Yandava C."/>
            <person name="Haas B."/>
            <person name="Nusbaum C."/>
            <person name="Birren B."/>
        </authorList>
    </citation>
    <scope>NUCLEOTIDE SEQUENCE [LARGE SCALE GENOMIC DNA]</scope>
    <source>
        <strain evidence="2">10403S</strain>
    </source>
</reference>
<evidence type="ECO:0000313" key="1">
    <source>
        <dbReference type="EMBL" id="AEO05085.1"/>
    </source>
</evidence>
<dbReference type="EMBL" id="CP002002">
    <property type="protein sequence ID" value="AEO05085.1"/>
    <property type="molecule type" value="Genomic_DNA"/>
</dbReference>
<sequence>MVFLQKRRMRCLNYDERVRVLIELKVDLSGKLEMMENEEELLCRQKHDFASAWSNAKTEDAYRKLNEAVRKKIKETTEYAREIDEKITARIKRIEAAYKAEYQSNRSYTWRIAEIDPIKFKQKYNERLNQLIYLSCDGSVKTRLIKEFRQNNFLR</sequence>
<accession>A0A0H3GGT6</accession>
<proteinExistence type="predicted"/>
<organism evidence="1 2">
    <name type="scientific">Listeria monocytogenes serotype 1/2a (strain 10403S)</name>
    <dbReference type="NCBI Taxonomy" id="393133"/>
    <lineage>
        <taxon>Bacteria</taxon>
        <taxon>Bacillati</taxon>
        <taxon>Bacillota</taxon>
        <taxon>Bacilli</taxon>
        <taxon>Bacillales</taxon>
        <taxon>Listeriaceae</taxon>
        <taxon>Listeria</taxon>
    </lineage>
</organism>
<dbReference type="Proteomes" id="UP000001288">
    <property type="component" value="Chromosome"/>
</dbReference>
<name>A0A0H3GGT6_LISM4</name>
<gene>
    <name evidence="1" type="ordered locus">LMRG_02493</name>
</gene>